<dbReference type="AlphaFoldDB" id="A0AA39Q3P4"/>
<reference evidence="4" key="1">
    <citation type="submission" date="2023-06" db="EMBL/GenBank/DDBJ databases">
        <authorList>
            <consortium name="Lawrence Berkeley National Laboratory"/>
            <person name="Ahrendt S."/>
            <person name="Sahu N."/>
            <person name="Indic B."/>
            <person name="Wong-Bajracharya J."/>
            <person name="Merenyi Z."/>
            <person name="Ke H.-M."/>
            <person name="Monk M."/>
            <person name="Kocsube S."/>
            <person name="Drula E."/>
            <person name="Lipzen A."/>
            <person name="Balint B."/>
            <person name="Henrissat B."/>
            <person name="Andreopoulos B."/>
            <person name="Martin F.M."/>
            <person name="Harder C.B."/>
            <person name="Rigling D."/>
            <person name="Ford K.L."/>
            <person name="Foster G.D."/>
            <person name="Pangilinan J."/>
            <person name="Papanicolaou A."/>
            <person name="Barry K."/>
            <person name="LaButti K."/>
            <person name="Viragh M."/>
            <person name="Koriabine M."/>
            <person name="Yan M."/>
            <person name="Riley R."/>
            <person name="Champramary S."/>
            <person name="Plett K.L."/>
            <person name="Tsai I.J."/>
            <person name="Slot J."/>
            <person name="Sipos G."/>
            <person name="Plett J."/>
            <person name="Nagy L.G."/>
            <person name="Grigoriev I.V."/>
        </authorList>
    </citation>
    <scope>NUCLEOTIDE SEQUENCE</scope>
    <source>
        <strain evidence="4">HWK02</strain>
    </source>
</reference>
<proteinExistence type="predicted"/>
<feature type="compositionally biased region" description="Basic and acidic residues" evidence="2">
    <location>
        <begin position="186"/>
        <end position="196"/>
    </location>
</feature>
<evidence type="ECO:0000313" key="5">
    <source>
        <dbReference type="Proteomes" id="UP001175228"/>
    </source>
</evidence>
<dbReference type="InterPro" id="IPR000253">
    <property type="entry name" value="FHA_dom"/>
</dbReference>
<dbReference type="Proteomes" id="UP001175228">
    <property type="component" value="Unassembled WGS sequence"/>
</dbReference>
<gene>
    <name evidence="4" type="ORF">EDD18DRAFT_1170334</name>
</gene>
<keyword evidence="5" id="KW-1185">Reference proteome</keyword>
<feature type="region of interest" description="Disordered" evidence="2">
    <location>
        <begin position="154"/>
        <end position="213"/>
    </location>
</feature>
<feature type="region of interest" description="Disordered" evidence="2">
    <location>
        <begin position="250"/>
        <end position="278"/>
    </location>
</feature>
<evidence type="ECO:0000259" key="3">
    <source>
        <dbReference type="PROSITE" id="PS50006"/>
    </source>
</evidence>
<organism evidence="4 5">
    <name type="scientific">Armillaria luteobubalina</name>
    <dbReference type="NCBI Taxonomy" id="153913"/>
    <lineage>
        <taxon>Eukaryota</taxon>
        <taxon>Fungi</taxon>
        <taxon>Dikarya</taxon>
        <taxon>Basidiomycota</taxon>
        <taxon>Agaricomycotina</taxon>
        <taxon>Agaricomycetes</taxon>
        <taxon>Agaricomycetidae</taxon>
        <taxon>Agaricales</taxon>
        <taxon>Marasmiineae</taxon>
        <taxon>Physalacriaceae</taxon>
        <taxon>Armillaria</taxon>
    </lineage>
</organism>
<dbReference type="EMBL" id="JAUEPU010000017">
    <property type="protein sequence ID" value="KAK0495678.1"/>
    <property type="molecule type" value="Genomic_DNA"/>
</dbReference>
<dbReference type="SMART" id="SM00240">
    <property type="entry name" value="FHA"/>
    <property type="match status" value="1"/>
</dbReference>
<comment type="caution">
    <text evidence="4">The sequence shown here is derived from an EMBL/GenBank/DDBJ whole genome shotgun (WGS) entry which is preliminary data.</text>
</comment>
<dbReference type="CDD" id="cd00060">
    <property type="entry name" value="FHA"/>
    <property type="match status" value="1"/>
</dbReference>
<dbReference type="InterPro" id="IPR008984">
    <property type="entry name" value="SMAD_FHA_dom_sf"/>
</dbReference>
<evidence type="ECO:0000256" key="1">
    <source>
        <dbReference type="SAM" id="Coils"/>
    </source>
</evidence>
<dbReference type="PROSITE" id="PS50006">
    <property type="entry name" value="FHA_DOMAIN"/>
    <property type="match status" value="1"/>
</dbReference>
<feature type="compositionally biased region" description="Polar residues" evidence="2">
    <location>
        <begin position="159"/>
        <end position="169"/>
    </location>
</feature>
<feature type="domain" description="FHA" evidence="3">
    <location>
        <begin position="37"/>
        <end position="95"/>
    </location>
</feature>
<evidence type="ECO:0000313" key="4">
    <source>
        <dbReference type="EMBL" id="KAK0495678.1"/>
    </source>
</evidence>
<feature type="coiled-coil region" evidence="1">
    <location>
        <begin position="448"/>
        <end position="507"/>
    </location>
</feature>
<dbReference type="Pfam" id="PF00498">
    <property type="entry name" value="FHA"/>
    <property type="match status" value="1"/>
</dbReference>
<keyword evidence="1" id="KW-0175">Coiled coil</keyword>
<name>A0AA39Q3P4_9AGAR</name>
<sequence length="579" mass="62670">MTVDLTVVYVGIILHIEKYGGEISETLTFQKPKGNTIAIGRRPPTVDADQLKRDQEEGKAMFRCPVVSRKHAQITFSDAGNIFLIDLGSHHGTHLRKPDQPVSTMLRSEMPTALATNDIVTFGKTVGRGGDMVRPVVARVEVLYSQPVSAFRPLIVPDSPTNSEGSAKSSGRYGLHMSSSESSSGSDHDSDIEELRSPPPVPSNRCGPPQRFDSLLGKASEVLKILIPARPALSSHSSPIMNHIFFSPSPQPPSEFVGSPGLRSPAINPLDHDDAIPSPPDFDLSYHDLYEPDFRAKSASPMELASPSSVSAPLFPSSLEKVLNEPVVIGAWPSAPSQRSLSPLHELSLDKGSGEAASEAPVDAPLVEAASSSFDMKAALNEVKAEVSKLDAQRRKYKLRFNANAHTVKDKLSDLDERVTDVNGLFTSLIEQVDNLCHMDIPDLQAQIDSLQDQEQGQEDLMNDKEDDVESNLQALRDLISDLRTFRETTEQQMAAELEAVRQAREAAINAMSEALPLMSLKRKRDDSEVEDVSGPASSVVATVPAHSPKRARVTSIVIQTTATVALGAVAAWSALAFS</sequence>
<dbReference type="SUPFAM" id="SSF49879">
    <property type="entry name" value="SMAD/FHA domain"/>
    <property type="match status" value="1"/>
</dbReference>
<accession>A0AA39Q3P4</accession>
<protein>
    <recommendedName>
        <fullName evidence="3">FHA domain-containing protein</fullName>
    </recommendedName>
</protein>
<evidence type="ECO:0000256" key="2">
    <source>
        <dbReference type="SAM" id="MobiDB-lite"/>
    </source>
</evidence>
<dbReference type="Gene3D" id="2.60.200.20">
    <property type="match status" value="1"/>
</dbReference>